<name>A0AAP8U538_BRELA</name>
<dbReference type="EMBL" id="PRKQ01000014">
    <property type="protein sequence ID" value="PPB02183.1"/>
    <property type="molecule type" value="Genomic_DNA"/>
</dbReference>
<dbReference type="Pfam" id="PF00557">
    <property type="entry name" value="Peptidase_M24"/>
    <property type="match status" value="1"/>
</dbReference>
<accession>A0AAP8U538</accession>
<organism evidence="2 3">
    <name type="scientific">Brevibacillus laterosporus</name>
    <name type="common">Bacillus laterosporus</name>
    <dbReference type="NCBI Taxonomy" id="1465"/>
    <lineage>
        <taxon>Bacteria</taxon>
        <taxon>Bacillati</taxon>
        <taxon>Bacillota</taxon>
        <taxon>Bacilli</taxon>
        <taxon>Bacillales</taxon>
        <taxon>Paenibacillaceae</taxon>
        <taxon>Brevibacillus</taxon>
    </lineage>
</organism>
<evidence type="ECO:0000313" key="3">
    <source>
        <dbReference type="Proteomes" id="UP000239759"/>
    </source>
</evidence>
<dbReference type="InterPro" id="IPR000994">
    <property type="entry name" value="Pept_M24"/>
</dbReference>
<dbReference type="InterPro" id="IPR050659">
    <property type="entry name" value="Peptidase_M24B"/>
</dbReference>
<proteinExistence type="predicted"/>
<dbReference type="SUPFAM" id="SSF55920">
    <property type="entry name" value="Creatinase/aminopeptidase"/>
    <property type="match status" value="1"/>
</dbReference>
<dbReference type="PANTHER" id="PTHR46112:SF2">
    <property type="entry name" value="XAA-PRO AMINOPEPTIDASE P-RELATED"/>
    <property type="match status" value="1"/>
</dbReference>
<evidence type="ECO:0000313" key="2">
    <source>
        <dbReference type="EMBL" id="PPB02183.1"/>
    </source>
</evidence>
<protein>
    <submittedName>
        <fullName evidence="2">Xaa-Pro dipeptidase</fullName>
    </submittedName>
</protein>
<dbReference type="PANTHER" id="PTHR46112">
    <property type="entry name" value="AMINOPEPTIDASE"/>
    <property type="match status" value="1"/>
</dbReference>
<evidence type="ECO:0000259" key="1">
    <source>
        <dbReference type="Pfam" id="PF00557"/>
    </source>
</evidence>
<dbReference type="InterPro" id="IPR036005">
    <property type="entry name" value="Creatinase/aminopeptidase-like"/>
</dbReference>
<comment type="caution">
    <text evidence="2">The sequence shown here is derived from an EMBL/GenBank/DDBJ whole genome shotgun (WGS) entry which is preliminary data.</text>
</comment>
<reference evidence="2 3" key="1">
    <citation type="submission" date="2018-02" db="EMBL/GenBank/DDBJ databases">
        <title>Comparative analysis of genomes of three Brevibacillus laterosporus strains producers of potent antimicrobials isolated from silage.</title>
        <authorList>
            <person name="Kojic M."/>
            <person name="Miljkovic M."/>
            <person name="Studholme D."/>
            <person name="Filipic B."/>
        </authorList>
    </citation>
    <scope>NUCLEOTIDE SEQUENCE [LARGE SCALE GENOMIC DNA]</scope>
    <source>
        <strain evidence="2 3">BGSP11</strain>
    </source>
</reference>
<gene>
    <name evidence="2" type="ORF">C4A77_12980</name>
</gene>
<sequence>MTRTFAVGKINHVLEDMYDTVLQANLRAIETVRPHTPIASVDLAARDIIENKGYGEYFINRVGHGIGLEIHEYPSVHSKALGDLQEGMVFTNEPGIYNPRIGGVRIEDDVLVTENGVEVLTTFPKELLTLHC</sequence>
<dbReference type="Proteomes" id="UP000239759">
    <property type="component" value="Unassembled WGS sequence"/>
</dbReference>
<dbReference type="AlphaFoldDB" id="A0AAP8U538"/>
<feature type="domain" description="Peptidase M24" evidence="1">
    <location>
        <begin position="1"/>
        <end position="114"/>
    </location>
</feature>
<dbReference type="Gene3D" id="3.90.230.10">
    <property type="entry name" value="Creatinase/methionine aminopeptidase superfamily"/>
    <property type="match status" value="1"/>
</dbReference>